<evidence type="ECO:0000313" key="3">
    <source>
        <dbReference type="Proteomes" id="UP000829196"/>
    </source>
</evidence>
<dbReference type="AlphaFoldDB" id="A0A8T3ANF8"/>
<reference evidence="2" key="1">
    <citation type="journal article" date="2022" name="Front. Genet.">
        <title>Chromosome-Scale Assembly of the Dendrobium nobile Genome Provides Insights Into the Molecular Mechanism of the Biosynthesis of the Medicinal Active Ingredient of Dendrobium.</title>
        <authorList>
            <person name="Xu Q."/>
            <person name="Niu S.-C."/>
            <person name="Li K.-L."/>
            <person name="Zheng P.-J."/>
            <person name="Zhang X.-J."/>
            <person name="Jia Y."/>
            <person name="Liu Y."/>
            <person name="Niu Y.-X."/>
            <person name="Yu L.-H."/>
            <person name="Chen D.-F."/>
            <person name="Zhang G.-Q."/>
        </authorList>
    </citation>
    <scope>NUCLEOTIDE SEQUENCE</scope>
    <source>
        <tissue evidence="2">Leaf</tissue>
    </source>
</reference>
<evidence type="ECO:0000313" key="2">
    <source>
        <dbReference type="EMBL" id="KAI0497564.1"/>
    </source>
</evidence>
<proteinExistence type="predicted"/>
<comment type="caution">
    <text evidence="2">The sequence shown here is derived from an EMBL/GenBank/DDBJ whole genome shotgun (WGS) entry which is preliminary data.</text>
</comment>
<protein>
    <submittedName>
        <fullName evidence="2">Uncharacterized protein</fullName>
    </submittedName>
</protein>
<gene>
    <name evidence="2" type="ORF">KFK09_020795</name>
</gene>
<name>A0A8T3ANF8_DENNO</name>
<keyword evidence="3" id="KW-1185">Reference proteome</keyword>
<dbReference type="EMBL" id="JAGYWB010000015">
    <property type="protein sequence ID" value="KAI0497564.1"/>
    <property type="molecule type" value="Genomic_DNA"/>
</dbReference>
<evidence type="ECO:0000256" key="1">
    <source>
        <dbReference type="SAM" id="MobiDB-lite"/>
    </source>
</evidence>
<feature type="region of interest" description="Disordered" evidence="1">
    <location>
        <begin position="41"/>
        <end position="82"/>
    </location>
</feature>
<organism evidence="2 3">
    <name type="scientific">Dendrobium nobile</name>
    <name type="common">Orchid</name>
    <dbReference type="NCBI Taxonomy" id="94219"/>
    <lineage>
        <taxon>Eukaryota</taxon>
        <taxon>Viridiplantae</taxon>
        <taxon>Streptophyta</taxon>
        <taxon>Embryophyta</taxon>
        <taxon>Tracheophyta</taxon>
        <taxon>Spermatophyta</taxon>
        <taxon>Magnoliopsida</taxon>
        <taxon>Liliopsida</taxon>
        <taxon>Asparagales</taxon>
        <taxon>Orchidaceae</taxon>
        <taxon>Epidendroideae</taxon>
        <taxon>Malaxideae</taxon>
        <taxon>Dendrobiinae</taxon>
        <taxon>Dendrobium</taxon>
    </lineage>
</organism>
<accession>A0A8T3ANF8</accession>
<sequence>MQAACRYIGGKKWKKSIRETELQLLLGQGYKRSDEGLDLEDGYSNKGTMNGSKIVKSSGEKTPFLGPQRMGSNKAGDRSRTQ</sequence>
<dbReference type="Proteomes" id="UP000829196">
    <property type="component" value="Unassembled WGS sequence"/>
</dbReference>